<name>A0A139N9Z0_STRGN</name>
<keyword evidence="1" id="KW-0472">Membrane</keyword>
<dbReference type="Gene3D" id="1.10.1760.20">
    <property type="match status" value="1"/>
</dbReference>
<feature type="transmembrane region" description="Helical" evidence="1">
    <location>
        <begin position="143"/>
        <end position="168"/>
    </location>
</feature>
<dbReference type="AlphaFoldDB" id="A0A139N9Z0"/>
<sequence length="175" mass="19315">MKIKSKNQFLTITALLTALAIAIPMVMPLKIVIPPASYTLGSHVAIFLAMFISPLMTVIVILGSTYGFLVSGYQFVIVLRAFSHIVFGTLGAIYLKKAPETLNNPIKKWIFNIVMAIIHALGEVLACLLFYSSTSYPNGNLFYLLVILVGFGTVIHSIVDFLISDFIFQALKKIR</sequence>
<feature type="transmembrane region" description="Helical" evidence="1">
    <location>
        <begin position="45"/>
        <end position="69"/>
    </location>
</feature>
<dbReference type="Proteomes" id="UP000070096">
    <property type="component" value="Unassembled WGS sequence"/>
</dbReference>
<dbReference type="EMBL" id="LQRC01000089">
    <property type="protein sequence ID" value="KXT72810.1"/>
    <property type="molecule type" value="Genomic_DNA"/>
</dbReference>
<proteinExistence type="predicted"/>
<feature type="transmembrane region" description="Helical" evidence="1">
    <location>
        <begin position="109"/>
        <end position="131"/>
    </location>
</feature>
<reference evidence="2 3" key="1">
    <citation type="submission" date="2016-01" db="EMBL/GenBank/DDBJ databases">
        <title>Highly variable Streptococcus oralis are common among viridans streptococci isolated from primates.</title>
        <authorList>
            <person name="Denapaite D."/>
            <person name="Rieger M."/>
            <person name="Koendgen S."/>
            <person name="Brueckner R."/>
            <person name="Ochigava I."/>
            <person name="Kappeler P."/>
            <person name="Maetz-Rensing K."/>
            <person name="Leendertz F."/>
            <person name="Hakenbeck R."/>
        </authorList>
    </citation>
    <scope>NUCLEOTIDE SEQUENCE [LARGE SCALE GENOMIC DNA]</scope>
    <source>
        <strain evidence="2 3">DD07</strain>
    </source>
</reference>
<dbReference type="RefSeq" id="WP_061410809.1">
    <property type="nucleotide sequence ID" value="NZ_JAKUXS010000001.1"/>
</dbReference>
<keyword evidence="1" id="KW-1133">Transmembrane helix</keyword>
<comment type="caution">
    <text evidence="2">The sequence shown here is derived from an EMBL/GenBank/DDBJ whole genome shotgun (WGS) entry which is preliminary data.</text>
</comment>
<keyword evidence="1" id="KW-0812">Transmembrane</keyword>
<feature type="transmembrane region" description="Helical" evidence="1">
    <location>
        <begin position="12"/>
        <end position="33"/>
    </location>
</feature>
<evidence type="ECO:0000313" key="2">
    <source>
        <dbReference type="EMBL" id="KXT72810.1"/>
    </source>
</evidence>
<accession>A0A139N9Z0</accession>
<evidence type="ECO:0000313" key="3">
    <source>
        <dbReference type="Proteomes" id="UP000070096"/>
    </source>
</evidence>
<feature type="transmembrane region" description="Helical" evidence="1">
    <location>
        <begin position="75"/>
        <end position="95"/>
    </location>
</feature>
<protein>
    <submittedName>
        <fullName evidence="2">Substrate-specific component NiaX of putative niacin ECF transporter</fullName>
    </submittedName>
</protein>
<evidence type="ECO:0000256" key="1">
    <source>
        <dbReference type="SAM" id="Phobius"/>
    </source>
</evidence>
<organism evidence="2 3">
    <name type="scientific">Streptococcus gordonii</name>
    <dbReference type="NCBI Taxonomy" id="1302"/>
    <lineage>
        <taxon>Bacteria</taxon>
        <taxon>Bacillati</taxon>
        <taxon>Bacillota</taxon>
        <taxon>Bacilli</taxon>
        <taxon>Lactobacillales</taxon>
        <taxon>Streptococcaceae</taxon>
        <taxon>Streptococcus</taxon>
    </lineage>
</organism>
<dbReference type="PATRIC" id="fig|1302.21.peg.693"/>
<gene>
    <name evidence="2" type="ORF">SGODD07_00618</name>
</gene>